<accession>A0A848FFQ7</accession>
<proteinExistence type="predicted"/>
<gene>
    <name evidence="1" type="ORF">HHL10_25190</name>
</gene>
<evidence type="ECO:0000313" key="1">
    <source>
        <dbReference type="EMBL" id="NML18268.1"/>
    </source>
</evidence>
<dbReference type="EMBL" id="JABBFW010000029">
    <property type="protein sequence ID" value="NML18268.1"/>
    <property type="molecule type" value="Genomic_DNA"/>
</dbReference>
<organism evidence="1 2">
    <name type="scientific">Azohydromonas caseinilytica</name>
    <dbReference type="NCBI Taxonomy" id="2728836"/>
    <lineage>
        <taxon>Bacteria</taxon>
        <taxon>Pseudomonadati</taxon>
        <taxon>Pseudomonadota</taxon>
        <taxon>Betaproteobacteria</taxon>
        <taxon>Burkholderiales</taxon>
        <taxon>Sphaerotilaceae</taxon>
        <taxon>Azohydromonas</taxon>
    </lineage>
</organism>
<name>A0A848FFQ7_9BURK</name>
<keyword evidence="2" id="KW-1185">Reference proteome</keyword>
<sequence length="246" mass="27120">MRGLLTGKLHVVQAAPWLFSAAMAGAAASERGTATPDERVAMEGIEIFRGVERLIVVLFGGASIYFGYKLFEKAYQEFGELTAEAAGNKLSIKRVGPGVFFASFGMLILVTSLSYPLKRVVEGKDNSGAEQQNTVANGQAFQSTSIYARGGIISGRETRLRDALFGAKFLKKEILENSVMDQNSKNLAGERIGQIESLLQEELYGAAEIEKFRETRGRILQNSKVYQDMSPPERARYDDMLKMLED</sequence>
<dbReference type="RefSeq" id="WP_169163165.1">
    <property type="nucleotide sequence ID" value="NZ_JABBFW010000029.1"/>
</dbReference>
<dbReference type="Proteomes" id="UP000574067">
    <property type="component" value="Unassembled WGS sequence"/>
</dbReference>
<protein>
    <submittedName>
        <fullName evidence="1">Uncharacterized protein</fullName>
    </submittedName>
</protein>
<evidence type="ECO:0000313" key="2">
    <source>
        <dbReference type="Proteomes" id="UP000574067"/>
    </source>
</evidence>
<reference evidence="1 2" key="1">
    <citation type="submission" date="2020-04" db="EMBL/GenBank/DDBJ databases">
        <title>Azohydromonas sp. isolated from soil.</title>
        <authorList>
            <person name="Dahal R.H."/>
        </authorList>
    </citation>
    <scope>NUCLEOTIDE SEQUENCE [LARGE SCALE GENOMIC DNA]</scope>
    <source>
        <strain evidence="1 2">G-1-1-14</strain>
    </source>
</reference>
<dbReference type="AlphaFoldDB" id="A0A848FFQ7"/>
<comment type="caution">
    <text evidence="1">The sequence shown here is derived from an EMBL/GenBank/DDBJ whole genome shotgun (WGS) entry which is preliminary data.</text>
</comment>